<evidence type="ECO:0000256" key="1">
    <source>
        <dbReference type="SAM" id="MobiDB-lite"/>
    </source>
</evidence>
<feature type="transmembrane region" description="Helical" evidence="2">
    <location>
        <begin position="132"/>
        <end position="153"/>
    </location>
</feature>
<protein>
    <submittedName>
        <fullName evidence="3">DUF6328 family protein</fullName>
    </submittedName>
</protein>
<dbReference type="InterPro" id="IPR046291">
    <property type="entry name" value="DUF6328"/>
</dbReference>
<dbReference type="Proteomes" id="UP001370348">
    <property type="component" value="Chromosome"/>
</dbReference>
<dbReference type="Pfam" id="PF19853">
    <property type="entry name" value="DUF6328"/>
    <property type="match status" value="1"/>
</dbReference>
<feature type="region of interest" description="Disordered" evidence="1">
    <location>
        <begin position="1"/>
        <end position="25"/>
    </location>
</feature>
<evidence type="ECO:0000256" key="2">
    <source>
        <dbReference type="SAM" id="Phobius"/>
    </source>
</evidence>
<gene>
    <name evidence="3" type="ORF">LZC94_44725</name>
</gene>
<proteinExistence type="predicted"/>
<reference evidence="3 4" key="1">
    <citation type="submission" date="2021-12" db="EMBL/GenBank/DDBJ databases">
        <title>Discovery of the Pendulisporaceae a myxobacterial family with distinct sporulation behavior and unique specialized metabolism.</title>
        <authorList>
            <person name="Garcia R."/>
            <person name="Popoff A."/>
            <person name="Bader C.D."/>
            <person name="Loehr J."/>
            <person name="Walesch S."/>
            <person name="Walt C."/>
            <person name="Boldt J."/>
            <person name="Bunk B."/>
            <person name="Haeckl F.J.F.P.J."/>
            <person name="Gunesch A.P."/>
            <person name="Birkelbach J."/>
            <person name="Nuebel U."/>
            <person name="Pietschmann T."/>
            <person name="Bach T."/>
            <person name="Mueller R."/>
        </authorList>
    </citation>
    <scope>NUCLEOTIDE SEQUENCE [LARGE SCALE GENOMIC DNA]</scope>
    <source>
        <strain evidence="3 4">MSr11954</strain>
    </source>
</reference>
<keyword evidence="4" id="KW-1185">Reference proteome</keyword>
<feature type="transmembrane region" description="Helical" evidence="2">
    <location>
        <begin position="106"/>
        <end position="126"/>
    </location>
</feature>
<accession>A0ABZ2LVI7</accession>
<dbReference type="RefSeq" id="WP_394824537.1">
    <property type="nucleotide sequence ID" value="NZ_CP089984.1"/>
</dbReference>
<keyword evidence="2" id="KW-0472">Membrane</keyword>
<evidence type="ECO:0000313" key="4">
    <source>
        <dbReference type="Proteomes" id="UP001370348"/>
    </source>
</evidence>
<keyword evidence="2" id="KW-1133">Transmembrane helix</keyword>
<sequence length="166" mass="18742">MTVPLDPVRISKSDTSSQEDERSAGLTDLLSETRILLPGTEVFLGFLMTMPFTDRFERLADVQRVVYLCTFFGALLALVCFVLPAAYHRITRPIRHKDRFKRFASLFLVIGLVPLSLSIVLITWLITSLVEWQLAWIAALVMSIAIGIAWWALPLARAHDHFDGRG</sequence>
<keyword evidence="2" id="KW-0812">Transmembrane</keyword>
<dbReference type="EMBL" id="CP089984">
    <property type="protein sequence ID" value="WXB14913.1"/>
    <property type="molecule type" value="Genomic_DNA"/>
</dbReference>
<name>A0ABZ2LVI7_9BACT</name>
<organism evidence="3 4">
    <name type="scientific">Pendulispora albinea</name>
    <dbReference type="NCBI Taxonomy" id="2741071"/>
    <lineage>
        <taxon>Bacteria</taxon>
        <taxon>Pseudomonadati</taxon>
        <taxon>Myxococcota</taxon>
        <taxon>Myxococcia</taxon>
        <taxon>Myxococcales</taxon>
        <taxon>Sorangiineae</taxon>
        <taxon>Pendulisporaceae</taxon>
        <taxon>Pendulispora</taxon>
    </lineage>
</organism>
<feature type="transmembrane region" description="Helical" evidence="2">
    <location>
        <begin position="65"/>
        <end position="86"/>
    </location>
</feature>
<evidence type="ECO:0000313" key="3">
    <source>
        <dbReference type="EMBL" id="WXB14913.1"/>
    </source>
</evidence>